<dbReference type="Proteomes" id="UP000254794">
    <property type="component" value="Unassembled WGS sequence"/>
</dbReference>
<accession>A0A378JP19</accession>
<gene>
    <name evidence="2" type="ORF">NCTC13316_02541</name>
</gene>
<dbReference type="Pfam" id="PF14488">
    <property type="entry name" value="DUF4434"/>
    <property type="match status" value="1"/>
</dbReference>
<dbReference type="InterPro" id="IPR027849">
    <property type="entry name" value="DUF4434"/>
</dbReference>
<dbReference type="SUPFAM" id="SSF51445">
    <property type="entry name" value="(Trans)glycosidases"/>
    <property type="match status" value="1"/>
</dbReference>
<dbReference type="AlphaFoldDB" id="A0A378JP19"/>
<evidence type="ECO:0000259" key="1">
    <source>
        <dbReference type="Pfam" id="PF14488"/>
    </source>
</evidence>
<protein>
    <recommendedName>
        <fullName evidence="1">DUF4434 domain-containing protein</fullName>
    </recommendedName>
</protein>
<evidence type="ECO:0000313" key="2">
    <source>
        <dbReference type="EMBL" id="STX52428.1"/>
    </source>
</evidence>
<keyword evidence="3" id="KW-1185">Reference proteome</keyword>
<dbReference type="RefSeq" id="WP_115331989.1">
    <property type="nucleotide sequence ID" value="NZ_CAAAHP010000006.1"/>
</dbReference>
<sequence>MKVYFLFFLLYKALWLQSESTLLTDCPLTNVKTSFLQLYQDHQNFTSQDWLTLLKQAHDLGINHIIIQWSSDSNSVFYPVNPLTNQPSDTILFKIISAAKQEQLTISMGLNYNQQFWQVLNGKDEELKRFLDTNYQKQQALLPFLINLIKTADPNNNTVIGWYITEEIDDLSWQSENRRELLKNYLNSLTQLLKQQKPNWPISISTYASGQANQEQIVTLYQFLFNKTSVNRFLMQSSIGTKKLTLAKLKDYLQIITNVLQGSKRQFAVIIELFIEDSKQKVFLSAPLDLVLGQLVLANQYSTINPVVFSLFSYVLPNKTIDNSTLYTFWQTEHERCKSLFSLIIPHSKGY</sequence>
<dbReference type="Gene3D" id="3.20.20.80">
    <property type="entry name" value="Glycosidases"/>
    <property type="match status" value="1"/>
</dbReference>
<name>A0A378JP19_9GAMM</name>
<dbReference type="OrthoDB" id="7344472at2"/>
<organism evidence="2 3">
    <name type="scientific">Legionella busanensis</name>
    <dbReference type="NCBI Taxonomy" id="190655"/>
    <lineage>
        <taxon>Bacteria</taxon>
        <taxon>Pseudomonadati</taxon>
        <taxon>Pseudomonadota</taxon>
        <taxon>Gammaproteobacteria</taxon>
        <taxon>Legionellales</taxon>
        <taxon>Legionellaceae</taxon>
        <taxon>Legionella</taxon>
    </lineage>
</organism>
<dbReference type="InterPro" id="IPR017853">
    <property type="entry name" value="GH"/>
</dbReference>
<proteinExistence type="predicted"/>
<feature type="domain" description="DUF4434" evidence="1">
    <location>
        <begin position="33"/>
        <end position="319"/>
    </location>
</feature>
<reference evidence="2 3" key="1">
    <citation type="submission" date="2018-06" db="EMBL/GenBank/DDBJ databases">
        <authorList>
            <consortium name="Pathogen Informatics"/>
            <person name="Doyle S."/>
        </authorList>
    </citation>
    <scope>NUCLEOTIDE SEQUENCE [LARGE SCALE GENOMIC DNA]</scope>
    <source>
        <strain evidence="2 3">NCTC13316</strain>
    </source>
</reference>
<evidence type="ECO:0000313" key="3">
    <source>
        <dbReference type="Proteomes" id="UP000254794"/>
    </source>
</evidence>
<dbReference type="EMBL" id="UGOD01000001">
    <property type="protein sequence ID" value="STX52428.1"/>
    <property type="molecule type" value="Genomic_DNA"/>
</dbReference>